<keyword evidence="4" id="KW-1185">Reference proteome</keyword>
<proteinExistence type="predicted"/>
<dbReference type="EMBL" id="FNGS01000006">
    <property type="protein sequence ID" value="SDM43041.1"/>
    <property type="molecule type" value="Genomic_DNA"/>
</dbReference>
<dbReference type="STRING" id="563176.SAMN04488090_3425"/>
<feature type="transmembrane region" description="Helical" evidence="1">
    <location>
        <begin position="194"/>
        <end position="215"/>
    </location>
</feature>
<dbReference type="RefSeq" id="WP_245689942.1">
    <property type="nucleotide sequence ID" value="NZ_FNGS01000006.1"/>
</dbReference>
<evidence type="ECO:0000259" key="2">
    <source>
        <dbReference type="Pfam" id="PF02517"/>
    </source>
</evidence>
<feature type="transmembrane region" description="Helical" evidence="1">
    <location>
        <begin position="64"/>
        <end position="90"/>
    </location>
</feature>
<reference evidence="3 4" key="1">
    <citation type="submission" date="2016-10" db="EMBL/GenBank/DDBJ databases">
        <authorList>
            <person name="de Groot N.N."/>
        </authorList>
    </citation>
    <scope>NUCLEOTIDE SEQUENCE [LARGE SCALE GENOMIC DNA]</scope>
    <source>
        <strain evidence="3 4">DSM 21668</strain>
    </source>
</reference>
<keyword evidence="1" id="KW-0472">Membrane</keyword>
<dbReference type="Pfam" id="PF02517">
    <property type="entry name" value="Rce1-like"/>
    <property type="match status" value="1"/>
</dbReference>
<dbReference type="GO" id="GO:0004175">
    <property type="term" value="F:endopeptidase activity"/>
    <property type="evidence" value="ECO:0007669"/>
    <property type="project" value="UniProtKB-ARBA"/>
</dbReference>
<gene>
    <name evidence="3" type="ORF">SAMN04488090_3425</name>
</gene>
<dbReference type="Proteomes" id="UP000198901">
    <property type="component" value="Unassembled WGS sequence"/>
</dbReference>
<dbReference type="PANTHER" id="PTHR43592">
    <property type="entry name" value="CAAX AMINO TERMINAL PROTEASE"/>
    <property type="match status" value="1"/>
</dbReference>
<feature type="transmembrane region" description="Helical" evidence="1">
    <location>
        <begin position="268"/>
        <end position="288"/>
    </location>
</feature>
<name>A0A1G9T5S9_9BACT</name>
<feature type="domain" description="CAAX prenyl protease 2/Lysostaphin resistance protein A-like" evidence="2">
    <location>
        <begin position="157"/>
        <end position="246"/>
    </location>
</feature>
<keyword evidence="1" id="KW-0812">Transmembrane</keyword>
<feature type="transmembrane region" description="Helical" evidence="1">
    <location>
        <begin position="156"/>
        <end position="173"/>
    </location>
</feature>
<dbReference type="PANTHER" id="PTHR43592:SF15">
    <property type="entry name" value="CAAX AMINO TERMINAL PROTEASE FAMILY PROTEIN"/>
    <property type="match status" value="1"/>
</dbReference>
<sequence length="295" mass="32756">MTETTYPPSGRLSPLASILIVFGLVLVLSSVAQLALALPLIQWLTGSGDLVGFSTNPGHYPNGWLATMLVQALASLFSYAFSAWVFIRLIEKRNPFPAVKSSPLFWILTPVVVIAFIPFNGLVFEWNQLLPMPQWMLDMEQKLKALTEYLTDFRTPAHFLLGLLVIGVIPALGEEMLFRGTLQPIFQRWSGSTHVGILVAAAVFSAIHVQFMGFFPRMLLGALFGYLYVWSGNLWVPVWAHFVNNGFTVTMMHLKKQGVTDVNPDENVPLAIAAVSLAATIGILIPLYRNRKVIR</sequence>
<evidence type="ECO:0000256" key="1">
    <source>
        <dbReference type="SAM" id="Phobius"/>
    </source>
</evidence>
<dbReference type="AlphaFoldDB" id="A0A1G9T5S9"/>
<feature type="transmembrane region" description="Helical" evidence="1">
    <location>
        <begin position="12"/>
        <end position="44"/>
    </location>
</feature>
<evidence type="ECO:0000313" key="3">
    <source>
        <dbReference type="EMBL" id="SDM43041.1"/>
    </source>
</evidence>
<protein>
    <recommendedName>
        <fullName evidence="2">CAAX prenyl protease 2/Lysostaphin resistance protein A-like domain-containing protein</fullName>
    </recommendedName>
</protein>
<keyword evidence="1" id="KW-1133">Transmembrane helix</keyword>
<dbReference type="InterPro" id="IPR003675">
    <property type="entry name" value="Rce1/LyrA-like_dom"/>
</dbReference>
<organism evidence="3 4">
    <name type="scientific">Siphonobacter aquaeclarae</name>
    <dbReference type="NCBI Taxonomy" id="563176"/>
    <lineage>
        <taxon>Bacteria</taxon>
        <taxon>Pseudomonadati</taxon>
        <taxon>Bacteroidota</taxon>
        <taxon>Cytophagia</taxon>
        <taxon>Cytophagales</taxon>
        <taxon>Cytophagaceae</taxon>
        <taxon>Siphonobacter</taxon>
    </lineage>
</organism>
<accession>A0A1G9T5S9</accession>
<evidence type="ECO:0000313" key="4">
    <source>
        <dbReference type="Proteomes" id="UP000198901"/>
    </source>
</evidence>
<dbReference type="GO" id="GO:0080120">
    <property type="term" value="P:CAAX-box protein maturation"/>
    <property type="evidence" value="ECO:0007669"/>
    <property type="project" value="UniProtKB-ARBA"/>
</dbReference>
<feature type="transmembrane region" description="Helical" evidence="1">
    <location>
        <begin position="102"/>
        <end position="124"/>
    </location>
</feature>